<proteinExistence type="predicted"/>
<evidence type="ECO:0000313" key="2">
    <source>
        <dbReference type="Proteomes" id="UP000316270"/>
    </source>
</evidence>
<dbReference type="EMBL" id="CP042187">
    <property type="protein sequence ID" value="QDS69256.1"/>
    <property type="molecule type" value="Genomic_DNA"/>
</dbReference>
<reference evidence="1 2" key="1">
    <citation type="submission" date="2019-07" db="EMBL/GenBank/DDBJ databases">
        <title>Finished genome of Venturia effusa.</title>
        <authorList>
            <person name="Young C.A."/>
            <person name="Cox M.P."/>
            <person name="Ganley A.R.D."/>
            <person name="David W.J."/>
        </authorList>
    </citation>
    <scope>NUCLEOTIDE SEQUENCE [LARGE SCALE GENOMIC DNA]</scope>
    <source>
        <strain evidence="2">albino</strain>
    </source>
</reference>
<evidence type="ECO:0000313" key="1">
    <source>
        <dbReference type="EMBL" id="QDS69256.1"/>
    </source>
</evidence>
<dbReference type="OrthoDB" id="3439027at2759"/>
<organism evidence="1 2">
    <name type="scientific">Venturia effusa</name>
    <dbReference type="NCBI Taxonomy" id="50376"/>
    <lineage>
        <taxon>Eukaryota</taxon>
        <taxon>Fungi</taxon>
        <taxon>Dikarya</taxon>
        <taxon>Ascomycota</taxon>
        <taxon>Pezizomycotina</taxon>
        <taxon>Dothideomycetes</taxon>
        <taxon>Pleosporomycetidae</taxon>
        <taxon>Venturiales</taxon>
        <taxon>Venturiaceae</taxon>
        <taxon>Venturia</taxon>
    </lineage>
</organism>
<accession>A0A517L0W9</accession>
<name>A0A517L0W9_9PEZI</name>
<dbReference type="Proteomes" id="UP000316270">
    <property type="component" value="Chromosome 3"/>
</dbReference>
<gene>
    <name evidence="1" type="ORF">FKW77_002050</name>
</gene>
<keyword evidence="2" id="KW-1185">Reference proteome</keyword>
<protein>
    <submittedName>
        <fullName evidence="1">Uncharacterized protein</fullName>
    </submittedName>
</protein>
<dbReference type="AlphaFoldDB" id="A0A517L0W9"/>
<sequence>MTRLASCNRNHSFPPCLQFVRRSSCKTLSPPRPGIDDAPWAYFLSEVEDDDDPSDLFDYTAGIIASSDASSRKKPAKFRPSDLDKWNKQGVNFHHGTYQRREEEHGFVQNRNDPWSHIVEHDVVAASHPIDIRRQPRPSIPSRSRTLSGHRHSWREPSVDIFTVAEEAVSDTYLSDEDVPERGPAIFINDYSNVTSHIKFVDDTEVFVPPRRPARDSMFSDDGIFFDNKPDYPTPDTPSLRLSPTILFDDDTLPELVLEGSYFEDMHERQQARL</sequence>